<comment type="caution">
    <text evidence="3">The sequence shown here is derived from an EMBL/GenBank/DDBJ whole genome shotgun (WGS) entry which is preliminary data.</text>
</comment>
<accession>A0ABU5EX13</accession>
<feature type="transmembrane region" description="Helical" evidence="2">
    <location>
        <begin position="395"/>
        <end position="419"/>
    </location>
</feature>
<evidence type="ECO:0000313" key="3">
    <source>
        <dbReference type="EMBL" id="MDY3559478.1"/>
    </source>
</evidence>
<feature type="transmembrane region" description="Helical" evidence="2">
    <location>
        <begin position="247"/>
        <end position="265"/>
    </location>
</feature>
<gene>
    <name evidence="3" type="ORF">R5W23_000471</name>
</gene>
<feature type="compositionally biased region" description="Pro residues" evidence="1">
    <location>
        <begin position="15"/>
        <end position="36"/>
    </location>
</feature>
<dbReference type="Proteomes" id="UP001272242">
    <property type="component" value="Unassembled WGS sequence"/>
</dbReference>
<feature type="transmembrane region" description="Helical" evidence="2">
    <location>
        <begin position="218"/>
        <end position="240"/>
    </location>
</feature>
<protein>
    <recommendedName>
        <fullName evidence="5">PNPLA domain-containing protein</fullName>
    </recommendedName>
</protein>
<evidence type="ECO:0000256" key="1">
    <source>
        <dbReference type="SAM" id="MobiDB-lite"/>
    </source>
</evidence>
<keyword evidence="2" id="KW-0472">Membrane</keyword>
<feature type="transmembrane region" description="Helical" evidence="2">
    <location>
        <begin position="431"/>
        <end position="453"/>
    </location>
</feature>
<reference evidence="4" key="1">
    <citation type="journal article" date="2023" name="Mar. Drugs">
        <title>Gemmata algarum, a Novel Planctomycete Isolated from an Algal Mat, Displays Antimicrobial Activity.</title>
        <authorList>
            <person name="Kumar G."/>
            <person name="Kallscheuer N."/>
            <person name="Kashif M."/>
            <person name="Ahamad S."/>
            <person name="Jagadeeshwari U."/>
            <person name="Pannikurungottu S."/>
            <person name="Haufschild T."/>
            <person name="Kabuu M."/>
            <person name="Sasikala C."/>
            <person name="Jogler C."/>
            <person name="Ramana C."/>
        </authorList>
    </citation>
    <scope>NUCLEOTIDE SEQUENCE [LARGE SCALE GENOMIC DNA]</scope>
    <source>
        <strain evidence="4">JC673</strain>
    </source>
</reference>
<evidence type="ECO:0000256" key="2">
    <source>
        <dbReference type="SAM" id="Phobius"/>
    </source>
</evidence>
<feature type="transmembrane region" description="Helical" evidence="2">
    <location>
        <begin position="311"/>
        <end position="336"/>
    </location>
</feature>
<keyword evidence="2" id="KW-1133">Transmembrane helix</keyword>
<evidence type="ECO:0000313" key="4">
    <source>
        <dbReference type="Proteomes" id="UP001272242"/>
    </source>
</evidence>
<feature type="transmembrane region" description="Helical" evidence="2">
    <location>
        <begin position="271"/>
        <end position="290"/>
    </location>
</feature>
<name>A0ABU5EX13_9BACT</name>
<sequence>MSTETGPWLLRLGAPPEPDAPAPDAPALAPPAPPGGPARGALPPDTLGLALAGGGIRSATFCLGVIQALARAGWLRHVDFLSTVSGGGYTGGFLGRFFDLSGKRDGVTGAIPTAAGGAGQERVARDLVDSRSEPITWLRRHSNYLSPTGHGEFATNLAAFWRNLTSVYVVLAALLLAAFGALNAIAYWYPEGPAAAAIGEVVAAVTPITGAFQYRTPWAVLAELVVWLAVLPLGLAYWLVSQDLPETFLAPVLVAAALVAGAALVGGMSPLGLVVLAAAVLWSLAVWNAVRRDEGHNDPFNPTRLALARNVLTGWLTWWLGAALGLAAFAALDGLGRWLAWRMLQGGLTVPNVTEWFASVGGAVFGLVAALRAGLRFLVGESPRGASALAFSRPLLVGGLVVLLGAVPPLVGLAFVSHAAYALGDRYTQGLLFTGLVLAVSLLLGLRACVAFINRSSPMGIYASRLGRAFLGAVNPARRVHPDGPNVTHVVTGDDVPLAQYAPEAAGGPLHLINCAVNESIDVASQRGQRDRQAENLALGPAGVSVARGWHALWVPGGEGRALAPLADPREDKPHPFLAVDGRPAPVEGLSLQQAMAISGAAVGPGMGRRTNRARALLLTLVNFRLGYWWDSGLNAAERANVARARGVLRLWRRLLRVFSTLFQSQALLLAELTGRFAGPWERYWNLSDGGHFENTGAYELLRRRVPFVILCDAGEDPQRYGADLARLVRVARVDLGAEVADVSPAAAAAAGAPDPIVHHLGALADLLASPARAHAALLLVRYPEAPAPAGDPWLGRTHTWVLYLKATVTGDEPADVLSYAVTHPDFPNEPTLDQMFDEPQWESYRALGAHIGGNLFR</sequence>
<feature type="transmembrane region" description="Helical" evidence="2">
    <location>
        <begin position="167"/>
        <end position="189"/>
    </location>
</feature>
<evidence type="ECO:0008006" key="5">
    <source>
        <dbReference type="Google" id="ProtNLM"/>
    </source>
</evidence>
<feature type="region of interest" description="Disordered" evidence="1">
    <location>
        <begin position="1"/>
        <end position="41"/>
    </location>
</feature>
<dbReference type="PANTHER" id="PTHR10728:SF40">
    <property type="entry name" value="PATATIN FAMILY PROTEIN"/>
    <property type="match status" value="1"/>
</dbReference>
<proteinExistence type="predicted"/>
<dbReference type="EMBL" id="JAXBLV010000110">
    <property type="protein sequence ID" value="MDY3559478.1"/>
    <property type="molecule type" value="Genomic_DNA"/>
</dbReference>
<dbReference type="PANTHER" id="PTHR10728">
    <property type="entry name" value="CYTOSOLIC PHOSPHOLIPASE A2"/>
    <property type="match status" value="1"/>
</dbReference>
<dbReference type="RefSeq" id="WP_320686231.1">
    <property type="nucleotide sequence ID" value="NZ_JAXBLV010000110.1"/>
</dbReference>
<feature type="transmembrane region" description="Helical" evidence="2">
    <location>
        <begin position="356"/>
        <end position="375"/>
    </location>
</feature>
<dbReference type="SUPFAM" id="SSF52151">
    <property type="entry name" value="FabD/lysophospholipase-like"/>
    <property type="match status" value="2"/>
</dbReference>
<keyword evidence="2" id="KW-0812">Transmembrane</keyword>
<dbReference type="InterPro" id="IPR016035">
    <property type="entry name" value="Acyl_Trfase/lysoPLipase"/>
</dbReference>
<keyword evidence="4" id="KW-1185">Reference proteome</keyword>
<dbReference type="Gene3D" id="3.40.1090.10">
    <property type="entry name" value="Cytosolic phospholipase A2 catalytic domain"/>
    <property type="match status" value="1"/>
</dbReference>
<organism evidence="3 4">
    <name type="scientific">Gemmata algarum</name>
    <dbReference type="NCBI Taxonomy" id="2975278"/>
    <lineage>
        <taxon>Bacteria</taxon>
        <taxon>Pseudomonadati</taxon>
        <taxon>Planctomycetota</taxon>
        <taxon>Planctomycetia</taxon>
        <taxon>Gemmatales</taxon>
        <taxon>Gemmataceae</taxon>
        <taxon>Gemmata</taxon>
    </lineage>
</organism>